<dbReference type="Proteomes" id="UP001234297">
    <property type="component" value="Chromosome 3"/>
</dbReference>
<organism evidence="1 2">
    <name type="scientific">Persea americana</name>
    <name type="common">Avocado</name>
    <dbReference type="NCBI Taxonomy" id="3435"/>
    <lineage>
        <taxon>Eukaryota</taxon>
        <taxon>Viridiplantae</taxon>
        <taxon>Streptophyta</taxon>
        <taxon>Embryophyta</taxon>
        <taxon>Tracheophyta</taxon>
        <taxon>Spermatophyta</taxon>
        <taxon>Magnoliopsida</taxon>
        <taxon>Magnoliidae</taxon>
        <taxon>Laurales</taxon>
        <taxon>Lauraceae</taxon>
        <taxon>Persea</taxon>
    </lineage>
</organism>
<name>A0ACC2LVI3_PERAE</name>
<evidence type="ECO:0000313" key="1">
    <source>
        <dbReference type="EMBL" id="KAJ8637369.1"/>
    </source>
</evidence>
<protein>
    <submittedName>
        <fullName evidence="1">Uncharacterized protein</fullName>
    </submittedName>
</protein>
<gene>
    <name evidence="1" type="ORF">MRB53_011636</name>
</gene>
<sequence length="395" mass="43491">MGNLLSCFSQTAAEKKKKAIKPSLSNRFSNPTGLGSSNRWNKVRSSNKDRFEESLIQEQAALAALLLQQHHQQQQQQNGGTGGSLAFDRSASLRYPASGGKKQALPRSSSSRARSLTDPLLQPQQLVNQDLKINDLETNHFVLVHGGGFGAWCWYKTIALLEDGGFTVHAIDLTGSGIHSFDTNKITSLSQYVKPLTEFLQKLEEGQKVILVGHDFGGTCISYAMEEFPSKIAKAVFVSAAMLTSGQSTLDTFSQQAVQNDLMRQAQLFLYANGNDHPPTAIDLDKSLLRDLLFNHSPAKDVALASVSMRPIPFSPVLEKLSLSDKNYGSVRRFYIETSEDNAIPLPLQQSMINSNPPEQVFHLKGCDHSPFFSKPQALHKLLVEISKIPLTPAR</sequence>
<keyword evidence="2" id="KW-1185">Reference proteome</keyword>
<accession>A0ACC2LVI3</accession>
<comment type="caution">
    <text evidence="1">The sequence shown here is derived from an EMBL/GenBank/DDBJ whole genome shotgun (WGS) entry which is preliminary data.</text>
</comment>
<evidence type="ECO:0000313" key="2">
    <source>
        <dbReference type="Proteomes" id="UP001234297"/>
    </source>
</evidence>
<dbReference type="EMBL" id="CM056811">
    <property type="protein sequence ID" value="KAJ8637369.1"/>
    <property type="molecule type" value="Genomic_DNA"/>
</dbReference>
<reference evidence="1 2" key="1">
    <citation type="journal article" date="2022" name="Hortic Res">
        <title>A haplotype resolved chromosomal level avocado genome allows analysis of novel avocado genes.</title>
        <authorList>
            <person name="Nath O."/>
            <person name="Fletcher S.J."/>
            <person name="Hayward A."/>
            <person name="Shaw L.M."/>
            <person name="Masouleh A.K."/>
            <person name="Furtado A."/>
            <person name="Henry R.J."/>
            <person name="Mitter N."/>
        </authorList>
    </citation>
    <scope>NUCLEOTIDE SEQUENCE [LARGE SCALE GENOMIC DNA]</scope>
    <source>
        <strain evidence="2">cv. Hass</strain>
    </source>
</reference>
<proteinExistence type="predicted"/>